<protein>
    <recommendedName>
        <fullName evidence="1">SnoaL-like domain-containing protein</fullName>
    </recommendedName>
</protein>
<dbReference type="AlphaFoldDB" id="A0A0R3KM41"/>
<dbReference type="Gene3D" id="3.10.450.50">
    <property type="match status" value="1"/>
</dbReference>
<dbReference type="SUPFAM" id="SSF54427">
    <property type="entry name" value="NTF2-like"/>
    <property type="match status" value="1"/>
</dbReference>
<dbReference type="InterPro" id="IPR037401">
    <property type="entry name" value="SnoaL-like"/>
</dbReference>
<dbReference type="RefSeq" id="WP_057854393.1">
    <property type="nucleotide sequence ID" value="NZ_LLXX01000182.1"/>
</dbReference>
<evidence type="ECO:0000259" key="1">
    <source>
        <dbReference type="Pfam" id="PF12680"/>
    </source>
</evidence>
<evidence type="ECO:0000313" key="3">
    <source>
        <dbReference type="Proteomes" id="UP000051913"/>
    </source>
</evidence>
<dbReference type="OrthoDB" id="7630482at2"/>
<dbReference type="InterPro" id="IPR032710">
    <property type="entry name" value="NTF2-like_dom_sf"/>
</dbReference>
<comment type="caution">
    <text evidence="2">The sequence shown here is derived from an EMBL/GenBank/DDBJ whole genome shotgun (WGS) entry which is preliminary data.</text>
</comment>
<reference evidence="2 3" key="1">
    <citation type="submission" date="2014-03" db="EMBL/GenBank/DDBJ databases">
        <title>Bradyrhizobium valentinum sp. nov., isolated from effective nodules of Lupinus mariae-josephae, a lupine endemic of basic-lime soils in Eastern Spain.</title>
        <authorList>
            <person name="Duran D."/>
            <person name="Rey L."/>
            <person name="Navarro A."/>
            <person name="Busquets A."/>
            <person name="Imperial J."/>
            <person name="Ruiz-Argueso T."/>
        </authorList>
    </citation>
    <scope>NUCLEOTIDE SEQUENCE [LARGE SCALE GENOMIC DNA]</scope>
    <source>
        <strain evidence="2 3">LmjM3</strain>
    </source>
</reference>
<keyword evidence="3" id="KW-1185">Reference proteome</keyword>
<name>A0A0R3KM41_9BRAD</name>
<proteinExistence type="predicted"/>
<organism evidence="2 3">
    <name type="scientific">Bradyrhizobium valentinum</name>
    <dbReference type="NCBI Taxonomy" id="1518501"/>
    <lineage>
        <taxon>Bacteria</taxon>
        <taxon>Pseudomonadati</taxon>
        <taxon>Pseudomonadota</taxon>
        <taxon>Alphaproteobacteria</taxon>
        <taxon>Hyphomicrobiales</taxon>
        <taxon>Nitrobacteraceae</taxon>
        <taxon>Bradyrhizobium</taxon>
    </lineage>
</organism>
<gene>
    <name evidence="2" type="ORF">CP49_17925</name>
</gene>
<dbReference type="EMBL" id="LLXX01000182">
    <property type="protein sequence ID" value="KRQ97738.1"/>
    <property type="molecule type" value="Genomic_DNA"/>
</dbReference>
<accession>A0A0R3KM41</accession>
<dbReference type="Pfam" id="PF12680">
    <property type="entry name" value="SnoaL_2"/>
    <property type="match status" value="1"/>
</dbReference>
<feature type="domain" description="SnoaL-like" evidence="1">
    <location>
        <begin position="9"/>
        <end position="92"/>
    </location>
</feature>
<dbReference type="CDD" id="cd00531">
    <property type="entry name" value="NTF2_like"/>
    <property type="match status" value="1"/>
</dbReference>
<dbReference type="STRING" id="1518501.CQ10_30065"/>
<sequence length="119" mass="13103">MQREAQALVDEWAQTFNAGRVADLARFYTADARIVPPGRSTLVGAEAICMFFADIRAQGFRDYAVEVGDVFAKDASLVVSGRWELRGPDAGGLQLYKGNWMNLLAHGSTGRLIAVHMWN</sequence>
<dbReference type="Proteomes" id="UP000051913">
    <property type="component" value="Unassembled WGS sequence"/>
</dbReference>
<evidence type="ECO:0000313" key="2">
    <source>
        <dbReference type="EMBL" id="KRQ97738.1"/>
    </source>
</evidence>